<accession>A0ABQ4PSF0</accession>
<dbReference type="InterPro" id="IPR017946">
    <property type="entry name" value="PLC-like_Pdiesterase_TIM-brl"/>
</dbReference>
<keyword evidence="5" id="KW-0378">Hydrolase</keyword>
<evidence type="ECO:0000313" key="8">
    <source>
        <dbReference type="EMBL" id="GIU65885.1"/>
    </source>
</evidence>
<evidence type="ECO:0000256" key="1">
    <source>
        <dbReference type="ARBA" id="ARBA00007277"/>
    </source>
</evidence>
<evidence type="ECO:0000256" key="3">
    <source>
        <dbReference type="ARBA" id="ARBA00022729"/>
    </source>
</evidence>
<evidence type="ECO:0000313" key="9">
    <source>
        <dbReference type="Proteomes" id="UP001161064"/>
    </source>
</evidence>
<proteinExistence type="inferred from homology"/>
<organism evidence="8 9">
    <name type="scientific">Candidatus Phycosocius spiralis</name>
    <dbReference type="NCBI Taxonomy" id="2815099"/>
    <lineage>
        <taxon>Bacteria</taxon>
        <taxon>Pseudomonadati</taxon>
        <taxon>Pseudomonadota</taxon>
        <taxon>Alphaproteobacteria</taxon>
        <taxon>Caulobacterales</taxon>
        <taxon>Caulobacterales incertae sedis</taxon>
        <taxon>Candidatus Phycosocius</taxon>
    </lineage>
</organism>
<reference evidence="8" key="2">
    <citation type="journal article" date="2023" name="ISME Commun">
        <title>Characterization of a bloom-associated alphaproteobacterial lineage, 'Candidatus Phycosocius': insights into freshwater algal-bacterial interactions.</title>
        <authorList>
            <person name="Tanabe Y."/>
            <person name="Yamaguchi H."/>
            <person name="Yoshida M."/>
            <person name="Kai A."/>
            <person name="Okazaki Y."/>
        </authorList>
    </citation>
    <scope>NUCLEOTIDE SEQUENCE</scope>
    <source>
        <strain evidence="8">BOTRYCO-1</strain>
    </source>
</reference>
<comment type="similarity">
    <text evidence="1">Belongs to the glycerophosphoryl diester phosphodiesterase family.</text>
</comment>
<dbReference type="EMBL" id="BPFZ01000001">
    <property type="protein sequence ID" value="GIU65885.1"/>
    <property type="molecule type" value="Genomic_DNA"/>
</dbReference>
<name>A0ABQ4PSF0_9PROT</name>
<sequence>MAPKTTVNPPYENKFKSIRARRQVLTGLGAAVTFPMVSHQSAHSAELTHRERQRGKPMQPKPIIIAHRGASGQRPEHTLAAYQLAIDQGADYIEPDLVMTKDGHLICRHENEISGTTDVATKPEFADRKKVQIIDGMKVEGWFTEDFTLAEIKTLRCKERLPQLRPANMAYDGLYFIPTFEEVVELAAAQSKIVGRLIGVYPETKHPSWFESLNLSFDEPLISLIKKYSMDDPRAPIFIQSFEVSNLKRLKTKTRVRLIQLMAREGGPFDGAGQGLTYAQMSLPEGLAAISAYASGVGPEKTMILPRNVGNEALAPTSFVQNAHKVGLQVHPWTFRAENYFLSNRDRRGNPAEVTYLMQQGDLVGEIQAFLALGVDGVFSDFPGIAFEARETL</sequence>
<dbReference type="PANTHER" id="PTHR43620">
    <property type="entry name" value="GLYCEROPHOSPHORYL DIESTER PHOSPHODIESTERASE"/>
    <property type="match status" value="1"/>
</dbReference>
<dbReference type="PROSITE" id="PS51704">
    <property type="entry name" value="GP_PDE"/>
    <property type="match status" value="1"/>
</dbReference>
<evidence type="ECO:0000256" key="5">
    <source>
        <dbReference type="ARBA" id="ARBA00022801"/>
    </source>
</evidence>
<evidence type="ECO:0000259" key="7">
    <source>
        <dbReference type="PROSITE" id="PS51704"/>
    </source>
</evidence>
<evidence type="ECO:0000256" key="2">
    <source>
        <dbReference type="ARBA" id="ARBA00012247"/>
    </source>
</evidence>
<comment type="caution">
    <text evidence="8">The sequence shown here is derived from an EMBL/GenBank/DDBJ whole genome shotgun (WGS) entry which is preliminary data.</text>
</comment>
<protein>
    <recommendedName>
        <fullName evidence="2">glycerophosphodiester phosphodiesterase</fullName>
        <ecNumber evidence="2">3.1.4.46</ecNumber>
    </recommendedName>
</protein>
<dbReference type="CDD" id="cd08602">
    <property type="entry name" value="GDPD_ScGlpQ1_like"/>
    <property type="match status" value="1"/>
</dbReference>
<gene>
    <name evidence="8" type="ORF">PsB1_0039</name>
</gene>
<dbReference type="EC" id="3.1.4.46" evidence="2"/>
<feature type="domain" description="GP-PDE" evidence="7">
    <location>
        <begin position="62"/>
        <end position="390"/>
    </location>
</feature>
<keyword evidence="4" id="KW-0319">Glycerol metabolism</keyword>
<dbReference type="InterPro" id="IPR030395">
    <property type="entry name" value="GP_PDE_dom"/>
</dbReference>
<dbReference type="PANTHER" id="PTHR43620:SF7">
    <property type="entry name" value="GLYCEROPHOSPHODIESTER PHOSPHODIESTERASE GDPD5-RELATED"/>
    <property type="match status" value="1"/>
</dbReference>
<comment type="catalytic activity">
    <reaction evidence="6">
        <text>a sn-glycero-3-phosphodiester + H2O = an alcohol + sn-glycerol 3-phosphate + H(+)</text>
        <dbReference type="Rhea" id="RHEA:12969"/>
        <dbReference type="ChEBI" id="CHEBI:15377"/>
        <dbReference type="ChEBI" id="CHEBI:15378"/>
        <dbReference type="ChEBI" id="CHEBI:30879"/>
        <dbReference type="ChEBI" id="CHEBI:57597"/>
        <dbReference type="ChEBI" id="CHEBI:83408"/>
        <dbReference type="EC" id="3.1.4.46"/>
    </reaction>
</comment>
<keyword evidence="9" id="KW-1185">Reference proteome</keyword>
<evidence type="ECO:0000256" key="6">
    <source>
        <dbReference type="ARBA" id="ARBA00047512"/>
    </source>
</evidence>
<dbReference type="Proteomes" id="UP001161064">
    <property type="component" value="Unassembled WGS sequence"/>
</dbReference>
<dbReference type="SUPFAM" id="SSF51695">
    <property type="entry name" value="PLC-like phosphodiesterases"/>
    <property type="match status" value="1"/>
</dbReference>
<reference evidence="8" key="1">
    <citation type="submission" date="2021-05" db="EMBL/GenBank/DDBJ databases">
        <authorList>
            <person name="Tanabe Y."/>
        </authorList>
    </citation>
    <scope>NUCLEOTIDE SEQUENCE</scope>
    <source>
        <strain evidence="8">BOTRYCO-1</strain>
    </source>
</reference>
<dbReference type="Pfam" id="PF03009">
    <property type="entry name" value="GDPD"/>
    <property type="match status" value="1"/>
</dbReference>
<keyword evidence="3" id="KW-0732">Signal</keyword>
<dbReference type="Gene3D" id="3.20.20.190">
    <property type="entry name" value="Phosphatidylinositol (PI) phosphodiesterase"/>
    <property type="match status" value="1"/>
</dbReference>
<evidence type="ECO:0000256" key="4">
    <source>
        <dbReference type="ARBA" id="ARBA00022798"/>
    </source>
</evidence>